<keyword evidence="3" id="KW-1185">Reference proteome</keyword>
<evidence type="ECO:0008006" key="4">
    <source>
        <dbReference type="Google" id="ProtNLM"/>
    </source>
</evidence>
<sequence>MSLIRSLCFLSFSLEVFGATCFTSQERLPGDPCGTDIAAALTSEDRVGCFCAGNWDAGDDQQLERSTNHGSVVYSIERTDNTVPLRYCEEAFNNIIDECILDGNTWGGVFSFDGEVYNISNTVYPDNPLLPTDQGGPIGPLKREPQENHDNYHGAHHGKYHHGNYHGNIAGNFHGNFYGDFHVNFNVCVYVNDSVVAIPNWNLDGDLV</sequence>
<protein>
    <recommendedName>
        <fullName evidence="4">Cyanovirin-N domain-containing protein</fullName>
    </recommendedName>
</protein>
<feature type="signal peptide" evidence="1">
    <location>
        <begin position="1"/>
        <end position="18"/>
    </location>
</feature>
<organism evidence="2 3">
    <name type="scientific">Lasiodiplodia hormozganensis</name>
    <dbReference type="NCBI Taxonomy" id="869390"/>
    <lineage>
        <taxon>Eukaryota</taxon>
        <taxon>Fungi</taxon>
        <taxon>Dikarya</taxon>
        <taxon>Ascomycota</taxon>
        <taxon>Pezizomycotina</taxon>
        <taxon>Dothideomycetes</taxon>
        <taxon>Dothideomycetes incertae sedis</taxon>
        <taxon>Botryosphaeriales</taxon>
        <taxon>Botryosphaeriaceae</taxon>
        <taxon>Lasiodiplodia</taxon>
    </lineage>
</organism>
<evidence type="ECO:0000313" key="2">
    <source>
        <dbReference type="EMBL" id="KAK0618716.1"/>
    </source>
</evidence>
<feature type="chain" id="PRO_5041407608" description="Cyanovirin-N domain-containing protein" evidence="1">
    <location>
        <begin position="19"/>
        <end position="208"/>
    </location>
</feature>
<evidence type="ECO:0000313" key="3">
    <source>
        <dbReference type="Proteomes" id="UP001175001"/>
    </source>
</evidence>
<comment type="caution">
    <text evidence="2">The sequence shown here is derived from an EMBL/GenBank/DDBJ whole genome shotgun (WGS) entry which is preliminary data.</text>
</comment>
<dbReference type="EMBL" id="JAUJDW010000177">
    <property type="protein sequence ID" value="KAK0618716.1"/>
    <property type="molecule type" value="Genomic_DNA"/>
</dbReference>
<dbReference type="AlphaFoldDB" id="A0AA39WNK8"/>
<proteinExistence type="predicted"/>
<accession>A0AA39WNK8</accession>
<keyword evidence="1" id="KW-0732">Signal</keyword>
<dbReference type="Proteomes" id="UP001175001">
    <property type="component" value="Unassembled WGS sequence"/>
</dbReference>
<gene>
    <name evidence="2" type="ORF">DIS24_g11595</name>
</gene>
<name>A0AA39WNK8_9PEZI</name>
<evidence type="ECO:0000256" key="1">
    <source>
        <dbReference type="SAM" id="SignalP"/>
    </source>
</evidence>
<reference evidence="2" key="1">
    <citation type="submission" date="2023-06" db="EMBL/GenBank/DDBJ databases">
        <title>Multi-omics analyses reveal the molecular pathogenesis toolkit of Lasiodiplodia hormozganensis, a cross-kingdom pathogen.</title>
        <authorList>
            <person name="Felix C."/>
            <person name="Meneses R."/>
            <person name="Goncalves M.F.M."/>
            <person name="Tilleman L."/>
            <person name="Duarte A.S."/>
            <person name="Jorrin-Novo J.V."/>
            <person name="Van De Peer Y."/>
            <person name="Deforce D."/>
            <person name="Van Nieuwerburgh F."/>
            <person name="Esteves A.C."/>
            <person name="Alves A."/>
        </authorList>
    </citation>
    <scope>NUCLEOTIDE SEQUENCE</scope>
    <source>
        <strain evidence="2">CBS 339.90</strain>
    </source>
</reference>